<reference evidence="3" key="1">
    <citation type="journal article" date="2010" name="Nat. Biotechnol.">
        <title>Draft genome sequence of the oilseed species Ricinus communis.</title>
        <authorList>
            <person name="Chan A.P."/>
            <person name="Crabtree J."/>
            <person name="Zhao Q."/>
            <person name="Lorenzi H."/>
            <person name="Orvis J."/>
            <person name="Puiu D."/>
            <person name="Melake-Berhan A."/>
            <person name="Jones K.M."/>
            <person name="Redman J."/>
            <person name="Chen G."/>
            <person name="Cahoon E.B."/>
            <person name="Gedil M."/>
            <person name="Stanke M."/>
            <person name="Haas B.J."/>
            <person name="Wortman J.R."/>
            <person name="Fraser-Liggett C.M."/>
            <person name="Ravel J."/>
            <person name="Rabinowicz P.D."/>
        </authorList>
    </citation>
    <scope>NUCLEOTIDE SEQUENCE [LARGE SCALE GENOMIC DNA]</scope>
    <source>
        <strain evidence="3">cv. Hale</strain>
    </source>
</reference>
<dbReference type="AlphaFoldDB" id="B9TMM9"/>
<feature type="compositionally biased region" description="Basic and acidic residues" evidence="1">
    <location>
        <begin position="153"/>
        <end position="163"/>
    </location>
</feature>
<protein>
    <submittedName>
        <fullName evidence="2">Uncharacterized protein</fullName>
    </submittedName>
</protein>
<organism evidence="2 3">
    <name type="scientific">Ricinus communis</name>
    <name type="common">Castor bean</name>
    <dbReference type="NCBI Taxonomy" id="3988"/>
    <lineage>
        <taxon>Eukaryota</taxon>
        <taxon>Viridiplantae</taxon>
        <taxon>Streptophyta</taxon>
        <taxon>Embryophyta</taxon>
        <taxon>Tracheophyta</taxon>
        <taxon>Spermatophyta</taxon>
        <taxon>Magnoliopsida</taxon>
        <taxon>eudicotyledons</taxon>
        <taxon>Gunneridae</taxon>
        <taxon>Pentapetalae</taxon>
        <taxon>rosids</taxon>
        <taxon>fabids</taxon>
        <taxon>Malpighiales</taxon>
        <taxon>Euphorbiaceae</taxon>
        <taxon>Acalyphoideae</taxon>
        <taxon>Acalypheae</taxon>
        <taxon>Ricinus</taxon>
    </lineage>
</organism>
<dbReference type="InParanoid" id="B9TMM9"/>
<feature type="region of interest" description="Disordered" evidence="1">
    <location>
        <begin position="99"/>
        <end position="135"/>
    </location>
</feature>
<evidence type="ECO:0000256" key="1">
    <source>
        <dbReference type="SAM" id="MobiDB-lite"/>
    </source>
</evidence>
<dbReference type="AntiFam" id="ANF00093">
    <property type="entry name" value="Shadow ORF (opposite nagR)"/>
</dbReference>
<evidence type="ECO:0000313" key="2">
    <source>
        <dbReference type="EMBL" id="EEF22885.1"/>
    </source>
</evidence>
<dbReference type="EMBL" id="EQ989559">
    <property type="protein sequence ID" value="EEF22885.1"/>
    <property type="molecule type" value="Genomic_DNA"/>
</dbReference>
<feature type="compositionally biased region" description="Basic residues" evidence="1">
    <location>
        <begin position="24"/>
        <end position="33"/>
    </location>
</feature>
<keyword evidence="3" id="KW-1185">Reference proteome</keyword>
<accession>B9TMM9</accession>
<dbReference type="Proteomes" id="UP000008311">
    <property type="component" value="Unassembled WGS sequence"/>
</dbReference>
<sequence length="247" mass="28884">QRGQDREARAGEHELAAQPLRGKPVIRRGRKRIPVRDDQVSPRQVLLQRELAGAARALAHEDALERHRPQDLMPAPGRQFRRLADGEIHLPLFQHGRDAERIGVDDRQPHRRRLPAQHAEQDRRQPHLHPVRHPDDERVFGARRVERRLFEQRAVDGRQRGPEPRFQLQRTRRRLHAEPSADHQRIVEQFAQAPQRAADRRLAEVEPLGRARHAALLQQHQEGHEQVQVDAPEISFADIHYPHNRFE</sequence>
<feature type="compositionally biased region" description="Basic and acidic residues" evidence="1">
    <location>
        <begin position="99"/>
        <end position="108"/>
    </location>
</feature>
<feature type="non-terminal residue" evidence="2">
    <location>
        <position position="1"/>
    </location>
</feature>
<feature type="region of interest" description="Disordered" evidence="1">
    <location>
        <begin position="153"/>
        <end position="182"/>
    </location>
</feature>
<feature type="region of interest" description="Disordered" evidence="1">
    <location>
        <begin position="1"/>
        <end position="43"/>
    </location>
</feature>
<name>B9TMM9_RICCO</name>
<gene>
    <name evidence="2" type="ORF">RCOM_2127100</name>
</gene>
<feature type="compositionally biased region" description="Basic and acidic residues" evidence="1">
    <location>
        <begin position="1"/>
        <end position="15"/>
    </location>
</feature>
<proteinExistence type="predicted"/>
<evidence type="ECO:0000313" key="3">
    <source>
        <dbReference type="Proteomes" id="UP000008311"/>
    </source>
</evidence>